<dbReference type="NCBIfam" id="TIGR01097">
    <property type="entry name" value="PhnE"/>
    <property type="match status" value="1"/>
</dbReference>
<dbReference type="Gene3D" id="1.10.3720.10">
    <property type="entry name" value="MetI-like"/>
    <property type="match status" value="1"/>
</dbReference>
<dbReference type="Proteomes" id="UP001519924">
    <property type="component" value="Unassembled WGS sequence"/>
</dbReference>
<name>A0ABS7F1M5_9PROT</name>
<feature type="region of interest" description="Disordered" evidence="8">
    <location>
        <begin position="1"/>
        <end position="27"/>
    </location>
</feature>
<keyword evidence="4 7" id="KW-0812">Transmembrane</keyword>
<keyword evidence="5 7" id="KW-1133">Transmembrane helix</keyword>
<dbReference type="Pfam" id="PF00528">
    <property type="entry name" value="BPD_transp_1"/>
    <property type="match status" value="1"/>
</dbReference>
<protein>
    <submittedName>
        <fullName evidence="10">Phosphonate ABC transporter, permease protein PhnE</fullName>
    </submittedName>
</protein>
<gene>
    <name evidence="10" type="primary">phnE</name>
    <name evidence="10" type="ORF">K1J50_08165</name>
</gene>
<accession>A0ABS7F1M5</accession>
<feature type="transmembrane region" description="Helical" evidence="7">
    <location>
        <begin position="156"/>
        <end position="176"/>
    </location>
</feature>
<feature type="compositionally biased region" description="Low complexity" evidence="8">
    <location>
        <begin position="1"/>
        <end position="23"/>
    </location>
</feature>
<evidence type="ECO:0000256" key="3">
    <source>
        <dbReference type="ARBA" id="ARBA00022475"/>
    </source>
</evidence>
<evidence type="ECO:0000256" key="1">
    <source>
        <dbReference type="ARBA" id="ARBA00004651"/>
    </source>
</evidence>
<feature type="transmembrane region" description="Helical" evidence="7">
    <location>
        <begin position="44"/>
        <end position="61"/>
    </location>
</feature>
<keyword evidence="6 7" id="KW-0472">Membrane</keyword>
<dbReference type="PANTHER" id="PTHR30043:SF1">
    <property type="entry name" value="ABC TRANSPORT SYSTEM PERMEASE PROTEIN P69"/>
    <property type="match status" value="1"/>
</dbReference>
<evidence type="ECO:0000256" key="8">
    <source>
        <dbReference type="SAM" id="MobiDB-lite"/>
    </source>
</evidence>
<comment type="caution">
    <text evidence="10">The sequence shown here is derived from an EMBL/GenBank/DDBJ whole genome shotgun (WGS) entry which is preliminary data.</text>
</comment>
<evidence type="ECO:0000256" key="2">
    <source>
        <dbReference type="ARBA" id="ARBA00022448"/>
    </source>
</evidence>
<keyword evidence="11" id="KW-1185">Reference proteome</keyword>
<dbReference type="EMBL" id="JAHZUY010000015">
    <property type="protein sequence ID" value="MBW8269459.1"/>
    <property type="molecule type" value="Genomic_DNA"/>
</dbReference>
<dbReference type="PANTHER" id="PTHR30043">
    <property type="entry name" value="PHOSPHONATES TRANSPORT SYSTEM PERMEASE PROTEIN"/>
    <property type="match status" value="1"/>
</dbReference>
<comment type="similarity">
    <text evidence="7">Belongs to the binding-protein-dependent transport system permease family.</text>
</comment>
<feature type="transmembrane region" description="Helical" evidence="7">
    <location>
        <begin position="266"/>
        <end position="284"/>
    </location>
</feature>
<dbReference type="CDD" id="cd06261">
    <property type="entry name" value="TM_PBP2"/>
    <property type="match status" value="1"/>
</dbReference>
<evidence type="ECO:0000313" key="10">
    <source>
        <dbReference type="EMBL" id="MBW8269459.1"/>
    </source>
</evidence>
<feature type="transmembrane region" description="Helical" evidence="7">
    <location>
        <begin position="105"/>
        <end position="126"/>
    </location>
</feature>
<dbReference type="RefSeq" id="WP_220117214.1">
    <property type="nucleotide sequence ID" value="NZ_JAHZUY010000015.1"/>
</dbReference>
<keyword evidence="3" id="KW-1003">Cell membrane</keyword>
<dbReference type="PROSITE" id="PS50928">
    <property type="entry name" value="ABC_TM1"/>
    <property type="match status" value="1"/>
</dbReference>
<sequence>MTGLTTATGGADAAARGATGPAARSGPVRPLLREWSRFTPRQRLARWLVWLGVVAAVAWAVRSIDIIPEFLADAPAQMADLLVRMWPPDLGHYYPQVHTALVETLHIATLGTLLAFALAVPVALLAARNICRVAPLNWLAQLVLVASRSVNSLVWALIFVAVFGPGATAGVFAIAFRSIGFVGKLLAEALEEVAPGPVEAVRATGAGWGATMLKAVWPQVQPAFWGIALFRWDINVRESAVLGLVGAGGIGVVLNDAIDFFQWDRVATVLLAILGVVLVAEVLVNRIRARLI</sequence>
<proteinExistence type="inferred from homology"/>
<evidence type="ECO:0000313" key="11">
    <source>
        <dbReference type="Proteomes" id="UP001519924"/>
    </source>
</evidence>
<dbReference type="InterPro" id="IPR035906">
    <property type="entry name" value="MetI-like_sf"/>
</dbReference>
<comment type="subcellular location">
    <subcellularLocation>
        <location evidence="1 7">Cell membrane</location>
        <topology evidence="1 7">Multi-pass membrane protein</topology>
    </subcellularLocation>
</comment>
<organism evidence="10 11">
    <name type="scientific">Caldovatus aquaticus</name>
    <dbReference type="NCBI Taxonomy" id="2865671"/>
    <lineage>
        <taxon>Bacteria</taxon>
        <taxon>Pseudomonadati</taxon>
        <taxon>Pseudomonadota</taxon>
        <taxon>Alphaproteobacteria</taxon>
        <taxon>Acetobacterales</taxon>
        <taxon>Roseomonadaceae</taxon>
        <taxon>Caldovatus</taxon>
    </lineage>
</organism>
<keyword evidence="2 7" id="KW-0813">Transport</keyword>
<dbReference type="SUPFAM" id="SSF161098">
    <property type="entry name" value="MetI-like"/>
    <property type="match status" value="1"/>
</dbReference>
<evidence type="ECO:0000259" key="9">
    <source>
        <dbReference type="PROSITE" id="PS50928"/>
    </source>
</evidence>
<reference evidence="10 11" key="1">
    <citation type="submission" date="2021-08" db="EMBL/GenBank/DDBJ databases">
        <title>Caldovatus sediminis gen. nov., sp. nov., a moderately thermophilic bacterium isolated from a hot spring.</title>
        <authorList>
            <person name="Hu C.-J."/>
            <person name="Li W.-J."/>
            <person name="Xian W.-D."/>
        </authorList>
    </citation>
    <scope>NUCLEOTIDE SEQUENCE [LARGE SCALE GENOMIC DNA]</scope>
    <source>
        <strain evidence="10 11">SYSU G05006</strain>
    </source>
</reference>
<evidence type="ECO:0000256" key="6">
    <source>
        <dbReference type="ARBA" id="ARBA00023136"/>
    </source>
</evidence>
<evidence type="ECO:0000256" key="7">
    <source>
        <dbReference type="RuleBase" id="RU363032"/>
    </source>
</evidence>
<evidence type="ECO:0000256" key="5">
    <source>
        <dbReference type="ARBA" id="ARBA00022989"/>
    </source>
</evidence>
<dbReference type="InterPro" id="IPR000515">
    <property type="entry name" value="MetI-like"/>
</dbReference>
<evidence type="ECO:0000256" key="4">
    <source>
        <dbReference type="ARBA" id="ARBA00022692"/>
    </source>
</evidence>
<dbReference type="InterPro" id="IPR005769">
    <property type="entry name" value="PhnE/PtxC"/>
</dbReference>
<feature type="domain" description="ABC transmembrane type-1" evidence="9">
    <location>
        <begin position="101"/>
        <end position="284"/>
    </location>
</feature>